<dbReference type="Pfam" id="PF21628">
    <property type="entry name" value="Gp10-like"/>
    <property type="match status" value="1"/>
</dbReference>
<accession>A0A433MMB4</accession>
<sequence length="101" mass="10798">MISTKMSKEEAKEYASGPSAENAPAYSWGTSLCLDDELLTRLGFTEPPPVGTVLTLNAKVTVTSTGVNQQQDGDKESRCELQITDMELKGEGPDAANVLYG</sequence>
<name>A0A433MMB4_9BURK</name>
<proteinExistence type="predicted"/>
<dbReference type="AlphaFoldDB" id="A0A433MMB4"/>
<dbReference type="RefSeq" id="WP_126023181.1">
    <property type="nucleotide sequence ID" value="NZ_RXFT01000007.1"/>
</dbReference>
<dbReference type="EMBL" id="RXFT01000007">
    <property type="protein sequence ID" value="RUR69067.1"/>
    <property type="molecule type" value="Genomic_DNA"/>
</dbReference>
<dbReference type="Proteomes" id="UP000281118">
    <property type="component" value="Unassembled WGS sequence"/>
</dbReference>
<organism evidence="2 3">
    <name type="scientific">Variovorax guangxiensis</name>
    <dbReference type="NCBI Taxonomy" id="1775474"/>
    <lineage>
        <taxon>Bacteria</taxon>
        <taxon>Pseudomonadati</taxon>
        <taxon>Pseudomonadota</taxon>
        <taxon>Betaproteobacteria</taxon>
        <taxon>Burkholderiales</taxon>
        <taxon>Comamonadaceae</taxon>
        <taxon>Variovorax</taxon>
    </lineage>
</organism>
<feature type="region of interest" description="Disordered" evidence="1">
    <location>
        <begin position="1"/>
        <end position="26"/>
    </location>
</feature>
<comment type="caution">
    <text evidence="2">The sequence shown here is derived from an EMBL/GenBank/DDBJ whole genome shotgun (WGS) entry which is preliminary data.</text>
</comment>
<reference evidence="2 3" key="1">
    <citation type="submission" date="2018-12" db="EMBL/GenBank/DDBJ databases">
        <title>The genome sequences of Variovorax guangxiensis DSM 27352.</title>
        <authorList>
            <person name="Gao J."/>
            <person name="Sun J."/>
        </authorList>
    </citation>
    <scope>NUCLEOTIDE SEQUENCE [LARGE SCALE GENOMIC DNA]</scope>
    <source>
        <strain evidence="2 3">DSM 27352</strain>
    </source>
</reference>
<gene>
    <name evidence="2" type="ORF">EJP67_18575</name>
</gene>
<evidence type="ECO:0000256" key="1">
    <source>
        <dbReference type="SAM" id="MobiDB-lite"/>
    </source>
</evidence>
<feature type="compositionally biased region" description="Basic and acidic residues" evidence="1">
    <location>
        <begin position="1"/>
        <end position="13"/>
    </location>
</feature>
<dbReference type="InterPro" id="IPR049302">
    <property type="entry name" value="Gp10-like"/>
</dbReference>
<evidence type="ECO:0000313" key="2">
    <source>
        <dbReference type="EMBL" id="RUR69067.1"/>
    </source>
</evidence>
<dbReference type="OrthoDB" id="9155546at2"/>
<evidence type="ECO:0000313" key="3">
    <source>
        <dbReference type="Proteomes" id="UP000281118"/>
    </source>
</evidence>
<protein>
    <submittedName>
        <fullName evidence="2">Uncharacterized protein</fullName>
    </submittedName>
</protein>